<evidence type="ECO:0000256" key="12">
    <source>
        <dbReference type="SAM" id="Phobius"/>
    </source>
</evidence>
<comment type="similarity">
    <text evidence="2 10">Belongs to the sodium:neurotransmitter symporter (SNF) (TC 2.A.22) family.</text>
</comment>
<feature type="transmembrane region" description="Helical" evidence="12">
    <location>
        <begin position="490"/>
        <end position="514"/>
    </location>
</feature>
<evidence type="ECO:0000256" key="10">
    <source>
        <dbReference type="RuleBase" id="RU003732"/>
    </source>
</evidence>
<feature type="compositionally biased region" description="Low complexity" evidence="11">
    <location>
        <begin position="35"/>
        <end position="48"/>
    </location>
</feature>
<keyword evidence="8" id="KW-0479">Metal-binding</keyword>
<evidence type="ECO:0000256" key="9">
    <source>
        <dbReference type="PIRSR" id="PIRSR600175-2"/>
    </source>
</evidence>
<feature type="transmembrane region" description="Helical" evidence="12">
    <location>
        <begin position="63"/>
        <end position="80"/>
    </location>
</feature>
<keyword evidence="9" id="KW-1015">Disulfide bond</keyword>
<dbReference type="PROSITE" id="PS00610">
    <property type="entry name" value="NA_NEUROTRAN_SYMP_1"/>
    <property type="match status" value="1"/>
</dbReference>
<feature type="transmembrane region" description="Helical" evidence="12">
    <location>
        <begin position="92"/>
        <end position="116"/>
    </location>
</feature>
<evidence type="ECO:0000256" key="1">
    <source>
        <dbReference type="ARBA" id="ARBA00004141"/>
    </source>
</evidence>
<evidence type="ECO:0000256" key="6">
    <source>
        <dbReference type="ARBA" id="ARBA00023136"/>
    </source>
</evidence>
<feature type="binding site" evidence="8">
    <location>
        <position position="334"/>
    </location>
    <ligand>
        <name>Na(+)</name>
        <dbReference type="ChEBI" id="CHEBI:29101"/>
        <label>1</label>
    </ligand>
</feature>
<proteinExistence type="inferred from homology"/>
<feature type="transmembrane region" description="Helical" evidence="12">
    <location>
        <begin position="361"/>
        <end position="386"/>
    </location>
</feature>
<protein>
    <recommendedName>
        <fullName evidence="10">Transporter</fullName>
    </recommendedName>
</protein>
<dbReference type="PANTHER" id="PTHR11616">
    <property type="entry name" value="SODIUM/CHLORIDE DEPENDENT TRANSPORTER"/>
    <property type="match status" value="1"/>
</dbReference>
<dbReference type="AlphaFoldDB" id="A0AAD9K4V7"/>
<feature type="binding site" evidence="8">
    <location>
        <position position="366"/>
    </location>
    <ligand>
        <name>Na(+)</name>
        <dbReference type="ChEBI" id="CHEBI:29101"/>
        <label>1</label>
    </ligand>
</feature>
<dbReference type="InterPro" id="IPR037272">
    <property type="entry name" value="SNS_sf"/>
</dbReference>
<evidence type="ECO:0000256" key="3">
    <source>
        <dbReference type="ARBA" id="ARBA00022448"/>
    </source>
</evidence>
<feature type="transmembrane region" description="Helical" evidence="12">
    <location>
        <begin position="249"/>
        <end position="269"/>
    </location>
</feature>
<comment type="caution">
    <text evidence="13">The sequence shown here is derived from an EMBL/GenBank/DDBJ whole genome shotgun (WGS) entry which is preliminary data.</text>
</comment>
<reference evidence="13" key="1">
    <citation type="journal article" date="2023" name="Mol. Biol. Evol.">
        <title>Third-Generation Sequencing Reveals the Adaptive Role of the Epigenome in Three Deep-Sea Polychaetes.</title>
        <authorList>
            <person name="Perez M."/>
            <person name="Aroh O."/>
            <person name="Sun Y."/>
            <person name="Lan Y."/>
            <person name="Juniper S.K."/>
            <person name="Young C.R."/>
            <person name="Angers B."/>
            <person name="Qian P.Y."/>
        </authorList>
    </citation>
    <scope>NUCLEOTIDE SEQUENCE</scope>
    <source>
        <strain evidence="13">P08H-3</strain>
    </source>
</reference>
<dbReference type="PRINTS" id="PR00176">
    <property type="entry name" value="NANEUSMPORT"/>
</dbReference>
<keyword evidence="7" id="KW-0325">Glycoprotein</keyword>
<keyword evidence="4 10" id="KW-0812">Transmembrane</keyword>
<evidence type="ECO:0000313" key="13">
    <source>
        <dbReference type="EMBL" id="KAK2164944.1"/>
    </source>
</evidence>
<evidence type="ECO:0000256" key="8">
    <source>
        <dbReference type="PIRSR" id="PIRSR600175-1"/>
    </source>
</evidence>
<feature type="transmembrane region" description="Helical" evidence="12">
    <location>
        <begin position="278"/>
        <end position="298"/>
    </location>
</feature>
<dbReference type="Proteomes" id="UP001208570">
    <property type="component" value="Unassembled WGS sequence"/>
</dbReference>
<feature type="region of interest" description="Disordered" evidence="11">
    <location>
        <begin position="28"/>
        <end position="53"/>
    </location>
</feature>
<keyword evidence="8" id="KW-0915">Sodium</keyword>
<keyword evidence="5 12" id="KW-1133">Transmembrane helix</keyword>
<name>A0AAD9K4V7_9ANNE</name>
<feature type="transmembrane region" description="Helical" evidence="12">
    <location>
        <begin position="535"/>
        <end position="554"/>
    </location>
</feature>
<dbReference type="PROSITE" id="PS50267">
    <property type="entry name" value="NA_NEUROTRAN_SYMP_3"/>
    <property type="match status" value="1"/>
</dbReference>
<dbReference type="SUPFAM" id="SSF161070">
    <property type="entry name" value="SNF-like"/>
    <property type="match status" value="1"/>
</dbReference>
<evidence type="ECO:0000256" key="4">
    <source>
        <dbReference type="ARBA" id="ARBA00022692"/>
    </source>
</evidence>
<keyword evidence="3 10" id="KW-0813">Transport</keyword>
<gene>
    <name evidence="13" type="ORF">LSH36_57g04098</name>
</gene>
<dbReference type="GO" id="GO:0005886">
    <property type="term" value="C:plasma membrane"/>
    <property type="evidence" value="ECO:0007669"/>
    <property type="project" value="TreeGrafter"/>
</dbReference>
<keyword evidence="10" id="KW-0769">Symport</keyword>
<feature type="binding site" evidence="8">
    <location>
        <position position="78"/>
    </location>
    <ligand>
        <name>Na(+)</name>
        <dbReference type="ChEBI" id="CHEBI:29101"/>
        <label>1</label>
    </ligand>
</feature>
<feature type="transmembrane region" description="Helical" evidence="12">
    <location>
        <begin position="419"/>
        <end position="440"/>
    </location>
</feature>
<organism evidence="13 14">
    <name type="scientific">Paralvinella palmiformis</name>
    <dbReference type="NCBI Taxonomy" id="53620"/>
    <lineage>
        <taxon>Eukaryota</taxon>
        <taxon>Metazoa</taxon>
        <taxon>Spiralia</taxon>
        <taxon>Lophotrochozoa</taxon>
        <taxon>Annelida</taxon>
        <taxon>Polychaeta</taxon>
        <taxon>Sedentaria</taxon>
        <taxon>Canalipalpata</taxon>
        <taxon>Terebellida</taxon>
        <taxon>Terebelliformia</taxon>
        <taxon>Alvinellidae</taxon>
        <taxon>Paralvinella</taxon>
    </lineage>
</organism>
<dbReference type="Pfam" id="PF00209">
    <property type="entry name" value="SNF"/>
    <property type="match status" value="1"/>
</dbReference>
<dbReference type="EMBL" id="JAODUP010000057">
    <property type="protein sequence ID" value="KAK2164944.1"/>
    <property type="molecule type" value="Genomic_DNA"/>
</dbReference>
<dbReference type="PANTHER" id="PTHR11616:SF321">
    <property type="entry name" value="SODIUM-DEPENDENT NUTRIENT AMINO ACID TRANSPORTER 1-RELATED"/>
    <property type="match status" value="1"/>
</dbReference>
<feature type="transmembrane region" description="Helical" evidence="12">
    <location>
        <begin position="137"/>
        <end position="164"/>
    </location>
</feature>
<dbReference type="GO" id="GO:0046872">
    <property type="term" value="F:metal ion binding"/>
    <property type="evidence" value="ECO:0007669"/>
    <property type="project" value="UniProtKB-KW"/>
</dbReference>
<accession>A0AAD9K4V7</accession>
<feature type="binding site" evidence="8">
    <location>
        <position position="74"/>
    </location>
    <ligand>
        <name>Na(+)</name>
        <dbReference type="ChEBI" id="CHEBI:29101"/>
        <label>1</label>
    </ligand>
</feature>
<evidence type="ECO:0000256" key="5">
    <source>
        <dbReference type="ARBA" id="ARBA00022989"/>
    </source>
</evidence>
<evidence type="ECO:0000256" key="7">
    <source>
        <dbReference type="ARBA" id="ARBA00023180"/>
    </source>
</evidence>
<feature type="transmembrane region" description="Helical" evidence="12">
    <location>
        <begin position="461"/>
        <end position="484"/>
    </location>
</feature>
<feature type="transmembrane region" description="Helical" evidence="12">
    <location>
        <begin position="574"/>
        <end position="595"/>
    </location>
</feature>
<keyword evidence="6 12" id="KW-0472">Membrane</keyword>
<evidence type="ECO:0000256" key="11">
    <source>
        <dbReference type="SAM" id="MobiDB-lite"/>
    </source>
</evidence>
<feature type="binding site" evidence="8">
    <location>
        <position position="73"/>
    </location>
    <ligand>
        <name>Na(+)</name>
        <dbReference type="ChEBI" id="CHEBI:29101"/>
        <label>1</label>
    </ligand>
</feature>
<dbReference type="GO" id="GO:0089718">
    <property type="term" value="P:amino acid import across plasma membrane"/>
    <property type="evidence" value="ECO:0007669"/>
    <property type="project" value="TreeGrafter"/>
</dbReference>
<dbReference type="GO" id="GO:0005283">
    <property type="term" value="F:amino acid:sodium symporter activity"/>
    <property type="evidence" value="ECO:0007669"/>
    <property type="project" value="TreeGrafter"/>
</dbReference>
<comment type="subcellular location">
    <subcellularLocation>
        <location evidence="1">Membrane</location>
        <topology evidence="1">Multi-pass membrane protein</topology>
    </subcellularLocation>
</comment>
<feature type="disulfide bond" evidence="9">
    <location>
        <begin position="176"/>
        <end position="185"/>
    </location>
</feature>
<feature type="binding site" evidence="8">
    <location>
        <position position="435"/>
    </location>
    <ligand>
        <name>Na(+)</name>
        <dbReference type="ChEBI" id="CHEBI:29101"/>
        <label>1</label>
    </ligand>
</feature>
<evidence type="ECO:0000256" key="2">
    <source>
        <dbReference type="ARBA" id="ARBA00006459"/>
    </source>
</evidence>
<evidence type="ECO:0000313" key="14">
    <source>
        <dbReference type="Proteomes" id="UP001208570"/>
    </source>
</evidence>
<feature type="transmembrane region" description="Helical" evidence="12">
    <location>
        <begin position="331"/>
        <end position="349"/>
    </location>
</feature>
<keyword evidence="14" id="KW-1185">Reference proteome</keyword>
<dbReference type="InterPro" id="IPR000175">
    <property type="entry name" value="Na/ntran_symport"/>
</dbReference>
<sequence length="658" mass="73671">MCRGCRSIMALGNLSLQDSIATNMGEKSGKHLCCSPPSSASSSSSDVSSGDENKERGNWIGRLDFMMSCISYAVGLGNIWRFPYLCYRNGGAVFLIPYIIFLVLCGMPLFFLEVSYGQFASLSPITIWKLSPFFKGIGYGMVLISGIVCIYYNIIITWTIFYLIHSFFPVLPWSTCDNWWNTDKCALRTRDGIFMINDTQIAIHNSSSGEYGRVNASLLNGTKLVTPSEEFWNRYVLQISDGIDDMGGIRWELFGCLALAWLIVFLCLIKGIKSSGRVVYFTASFPYLVLLILLVRGVTLPGAIDGIRFYVIPKWEKLATLEIWGEAAMQIFYSVGACWGALITMASYNRFHNDCYRDARIVPVLNCATSIFAGFVIFSVVGFMAYETGSDISDVIDAGPGLVFVVYPEAVAKLPVSQVWSVMFFSMLFSVGLGSQFAMFQTMTSAFTDEFKVLKGHNIKLTAGLCFLEFLLGIPCVMNGGIYYLQIMDWYSSTFSLMILSFTELVVIGWIYGVERFYKDIEMMIGYRPCGWWKLMWCIVTPLLTGFVLAFSIVSHTPVTYDDYEYPNWAIGLGWVFALCSMVPLPIIAIIKYVTAEGDLVKRLKSLVQPAADWGPALPQFMEQYQALLHGEKVLDDIKGPAGAQIFKDEKQTFDVEI</sequence>